<proteinExistence type="predicted"/>
<organism evidence="1 2">
    <name type="scientific">Eumeta variegata</name>
    <name type="common">Bagworm moth</name>
    <name type="synonym">Eumeta japonica</name>
    <dbReference type="NCBI Taxonomy" id="151549"/>
    <lineage>
        <taxon>Eukaryota</taxon>
        <taxon>Metazoa</taxon>
        <taxon>Ecdysozoa</taxon>
        <taxon>Arthropoda</taxon>
        <taxon>Hexapoda</taxon>
        <taxon>Insecta</taxon>
        <taxon>Pterygota</taxon>
        <taxon>Neoptera</taxon>
        <taxon>Endopterygota</taxon>
        <taxon>Lepidoptera</taxon>
        <taxon>Glossata</taxon>
        <taxon>Ditrysia</taxon>
        <taxon>Tineoidea</taxon>
        <taxon>Psychidae</taxon>
        <taxon>Oiketicinae</taxon>
        <taxon>Eumeta</taxon>
    </lineage>
</organism>
<dbReference type="GO" id="GO:0003690">
    <property type="term" value="F:double-stranded DNA binding"/>
    <property type="evidence" value="ECO:0007669"/>
    <property type="project" value="TreeGrafter"/>
</dbReference>
<dbReference type="GO" id="GO:0005634">
    <property type="term" value="C:nucleus"/>
    <property type="evidence" value="ECO:0007669"/>
    <property type="project" value="TreeGrafter"/>
</dbReference>
<dbReference type="InterPro" id="IPR036397">
    <property type="entry name" value="RNaseH_sf"/>
</dbReference>
<accession>A0A4C1Z1E5</accession>
<dbReference type="EMBL" id="BGZK01001486">
    <property type="protein sequence ID" value="GBP80864.1"/>
    <property type="molecule type" value="Genomic_DNA"/>
</dbReference>
<keyword evidence="1" id="KW-0489">Methyltransferase</keyword>
<dbReference type="GO" id="GO:0003697">
    <property type="term" value="F:single-stranded DNA binding"/>
    <property type="evidence" value="ECO:0007669"/>
    <property type="project" value="TreeGrafter"/>
</dbReference>
<dbReference type="PANTHER" id="PTHR46060">
    <property type="entry name" value="MARINER MOS1 TRANSPOSASE-LIKE PROTEIN"/>
    <property type="match status" value="1"/>
</dbReference>
<sequence>MESGFPSSIPSRSCNHRLLIKGCDPIPAKIADSARLTFPFRNTRILTCAKFKMAYNKFETSVRQNINLGLYCHQMMRLKQEIERKRPELFNRKGVLFHHDDARPHTSLATQQILREFGWEVIVHPPHSPDLAPSDFHHIKRGPSKLFVAAPSVTVDASRVVKVCGVRHFHAGFPREVKFSRGFTVTIAR</sequence>
<dbReference type="GO" id="GO:0046975">
    <property type="term" value="F:histone H3K36 methyltransferase activity"/>
    <property type="evidence" value="ECO:0007669"/>
    <property type="project" value="TreeGrafter"/>
</dbReference>
<evidence type="ECO:0000313" key="2">
    <source>
        <dbReference type="Proteomes" id="UP000299102"/>
    </source>
</evidence>
<dbReference type="GO" id="GO:0044774">
    <property type="term" value="P:mitotic DNA integrity checkpoint signaling"/>
    <property type="evidence" value="ECO:0007669"/>
    <property type="project" value="TreeGrafter"/>
</dbReference>
<dbReference type="OrthoDB" id="616263at2759"/>
<dbReference type="GO" id="GO:0032259">
    <property type="term" value="P:methylation"/>
    <property type="evidence" value="ECO:0007669"/>
    <property type="project" value="UniProtKB-KW"/>
</dbReference>
<dbReference type="GO" id="GO:0000014">
    <property type="term" value="F:single-stranded DNA endodeoxyribonuclease activity"/>
    <property type="evidence" value="ECO:0007669"/>
    <property type="project" value="TreeGrafter"/>
</dbReference>
<comment type="caution">
    <text evidence="1">The sequence shown here is derived from an EMBL/GenBank/DDBJ whole genome shotgun (WGS) entry which is preliminary data.</text>
</comment>
<keyword evidence="1" id="KW-0808">Transferase</keyword>
<dbReference type="AlphaFoldDB" id="A0A4C1Z1E5"/>
<dbReference type="GO" id="GO:0031297">
    <property type="term" value="P:replication fork processing"/>
    <property type="evidence" value="ECO:0007669"/>
    <property type="project" value="TreeGrafter"/>
</dbReference>
<dbReference type="GO" id="GO:0000793">
    <property type="term" value="C:condensed chromosome"/>
    <property type="evidence" value="ECO:0007669"/>
    <property type="project" value="TreeGrafter"/>
</dbReference>
<dbReference type="Proteomes" id="UP000299102">
    <property type="component" value="Unassembled WGS sequence"/>
</dbReference>
<protein>
    <submittedName>
        <fullName evidence="1">Histone-lysine N-methyltransferase SETMAR</fullName>
    </submittedName>
</protein>
<dbReference type="GO" id="GO:0044547">
    <property type="term" value="F:DNA topoisomerase binding"/>
    <property type="evidence" value="ECO:0007669"/>
    <property type="project" value="TreeGrafter"/>
</dbReference>
<dbReference type="InterPro" id="IPR052709">
    <property type="entry name" value="Transposase-MT_Hybrid"/>
</dbReference>
<dbReference type="GO" id="GO:0042800">
    <property type="term" value="F:histone H3K4 methyltransferase activity"/>
    <property type="evidence" value="ECO:0007669"/>
    <property type="project" value="TreeGrafter"/>
</dbReference>
<dbReference type="PANTHER" id="PTHR46060:SF2">
    <property type="entry name" value="HISTONE-LYSINE N-METHYLTRANSFERASE SETMAR"/>
    <property type="match status" value="1"/>
</dbReference>
<dbReference type="GO" id="GO:0006303">
    <property type="term" value="P:double-strand break repair via nonhomologous end joining"/>
    <property type="evidence" value="ECO:0007669"/>
    <property type="project" value="TreeGrafter"/>
</dbReference>
<gene>
    <name evidence="1" type="primary">SETMAR</name>
    <name evidence="1" type="ORF">EVAR_54901_1</name>
</gene>
<dbReference type="GO" id="GO:0035861">
    <property type="term" value="C:site of double-strand break"/>
    <property type="evidence" value="ECO:0007669"/>
    <property type="project" value="TreeGrafter"/>
</dbReference>
<dbReference type="GO" id="GO:0000729">
    <property type="term" value="P:DNA double-strand break processing"/>
    <property type="evidence" value="ECO:0007669"/>
    <property type="project" value="TreeGrafter"/>
</dbReference>
<evidence type="ECO:0000313" key="1">
    <source>
        <dbReference type="EMBL" id="GBP80864.1"/>
    </source>
</evidence>
<dbReference type="Gene3D" id="3.30.420.10">
    <property type="entry name" value="Ribonuclease H-like superfamily/Ribonuclease H"/>
    <property type="match status" value="1"/>
</dbReference>
<dbReference type="GO" id="GO:0015074">
    <property type="term" value="P:DNA integration"/>
    <property type="evidence" value="ECO:0007669"/>
    <property type="project" value="TreeGrafter"/>
</dbReference>
<name>A0A4C1Z1E5_EUMVA</name>
<keyword evidence="2" id="KW-1185">Reference proteome</keyword>
<dbReference type="STRING" id="151549.A0A4C1Z1E5"/>
<reference evidence="1 2" key="1">
    <citation type="journal article" date="2019" name="Commun. Biol.">
        <title>The bagworm genome reveals a unique fibroin gene that provides high tensile strength.</title>
        <authorList>
            <person name="Kono N."/>
            <person name="Nakamura H."/>
            <person name="Ohtoshi R."/>
            <person name="Tomita M."/>
            <person name="Numata K."/>
            <person name="Arakawa K."/>
        </authorList>
    </citation>
    <scope>NUCLEOTIDE SEQUENCE [LARGE SCALE GENOMIC DNA]</scope>
</reference>